<reference evidence="13" key="2">
    <citation type="journal article" date="2017" name="Plant Physiol. Biochem.">
        <title>Differential oxidative and antioxidative response of duckweed Lemna minor toward plant growth promoting/inhibiting bacteria.</title>
        <authorList>
            <person name="Ishizawa H."/>
            <person name="Kuroda M."/>
            <person name="Morikawa M."/>
            <person name="Ike M."/>
        </authorList>
    </citation>
    <scope>NUCLEOTIDE SEQUENCE [LARGE SCALE GENOMIC DNA]</scope>
    <source>
        <strain evidence="13">M6</strain>
    </source>
</reference>
<evidence type="ECO:0000256" key="5">
    <source>
        <dbReference type="ARBA" id="ARBA00023077"/>
    </source>
</evidence>
<dbReference type="AlphaFoldDB" id="A0A3G9G0R4"/>
<comment type="subcellular location">
    <subcellularLocation>
        <location evidence="1 8">Cell outer membrane</location>
        <topology evidence="1 8">Multi-pass membrane protein</topology>
    </subcellularLocation>
</comment>
<dbReference type="GO" id="GO:0009279">
    <property type="term" value="C:cell outer membrane"/>
    <property type="evidence" value="ECO:0007669"/>
    <property type="project" value="UniProtKB-SubCell"/>
</dbReference>
<reference evidence="13" key="1">
    <citation type="journal article" date="2017" name="Biotechnol. Biofuels">
        <title>Evaluation of environmental bacterial communities as a factor affecting the growth of duckweed Lemna minor.</title>
        <authorList>
            <person name="Ishizawa H."/>
            <person name="Kuroda M."/>
            <person name="Morikawa M."/>
            <person name="Ike M."/>
        </authorList>
    </citation>
    <scope>NUCLEOTIDE SEQUENCE [LARGE SCALE GENOMIC DNA]</scope>
    <source>
        <strain evidence="13">M6</strain>
    </source>
</reference>
<dbReference type="Pfam" id="PF00593">
    <property type="entry name" value="TonB_dep_Rec_b-barrel"/>
    <property type="match status" value="1"/>
</dbReference>
<gene>
    <name evidence="12" type="ORF">EM6_0804</name>
</gene>
<evidence type="ECO:0000256" key="3">
    <source>
        <dbReference type="ARBA" id="ARBA00022452"/>
    </source>
</evidence>
<keyword evidence="12" id="KW-0675">Receptor</keyword>
<evidence type="ECO:0000256" key="8">
    <source>
        <dbReference type="PROSITE-ProRule" id="PRU01360"/>
    </source>
</evidence>
<dbReference type="InterPro" id="IPR012910">
    <property type="entry name" value="Plug_dom"/>
</dbReference>
<keyword evidence="2 8" id="KW-0813">Transport</keyword>
<dbReference type="SUPFAM" id="SSF56935">
    <property type="entry name" value="Porins"/>
    <property type="match status" value="1"/>
</dbReference>
<keyword evidence="3 8" id="KW-1134">Transmembrane beta strand</keyword>
<sequence length="981" mass="107748">MSLAALAATAQAQTTPTAEEAAKQEAAKEDASAVQEVVVTGSRIRRNEFTAASPVQIITSERSTMVGQTDTTKIIQGSTTANNAAQINNNYTGYVTTGGPGTNTVSLRGLGANRTLVLLNGHRVGPAGVGGTVGPADLNTIPNAVVDRTEILKDGASSIYGSDAVAGVINIITKKNMDGGAARVVISQPEESGGEEYNLSVSQGVVKDRFHGIFTAEYYQQKALKLGDRDWSCPEDYMFYADGSRADLIDPKTGKYKCTQLLTNRFDNLSTGRNYVYQQGAVNGGGFGDDITNFHRVGATYCVDPSKPCPAGSTNVDATKTRASRADQVTYLERYKDRDIYSPVTRKSLNFFGGYDLTDNTEVYGEFMYNVRESSQRNFRQLFPTVHFNNPNNPFRVGNPNGYAPGFARTIITVDSNRDQEVRYLRALAGIKGILPSYGIFKNWTWDVYAQTSRSKAIYGADFIYNDRVLATTGAVACDLTILKSATACPTGGVNYFRPSTVESGIFTPEESAFIFGYEQGKTSYIQSYAEADFSGDLIDLPAGTLAASVGFVYRQESLNDNPGTQAKASNYWGSTTSGQTVGKDTVKEAFLELDIPVLKGLPFAEKLDINLSTRYSDYDSYGSNSTYKAALNWAISKEWRLRMSQGDSFRAPALYELYLANQSGFLGQSAIDPCYNLAAVNNPNATIVANCAAQGIPTNYNALGISSATIFSGGGKGLLKAETSLNRTVGLVWTPKFAKLNVAVDFFETKIENQVSTFGAANILYECYRSPNLSSPFCSLFTRDLNPTSLTRYGILTVQNNYLNVAEQFMRGFDLTMSYDHKFDWFDFRVESENSFIRKWTYTLLNGSPTQNQLGFVGTPEYVGNLNFRFNRGDYTLNWNVNLVGKSSDFDYYDYNSQATYYASPTPVYYKMNAEFYAMHTLSLRKKFDNWSVVGTVRNVTNEQPPAISGYGAARLGNAALTSQYDQMGRTFVLSIQRNW</sequence>
<keyword evidence="5 9" id="KW-0798">TonB box</keyword>
<evidence type="ECO:0000256" key="7">
    <source>
        <dbReference type="ARBA" id="ARBA00023237"/>
    </source>
</evidence>
<evidence type="ECO:0000256" key="4">
    <source>
        <dbReference type="ARBA" id="ARBA00022692"/>
    </source>
</evidence>
<dbReference type="Proteomes" id="UP000278756">
    <property type="component" value="Chromosome 1"/>
</dbReference>
<feature type="domain" description="TonB-dependent receptor-like beta-barrel" evidence="10">
    <location>
        <begin position="508"/>
        <end position="941"/>
    </location>
</feature>
<dbReference type="InterPro" id="IPR036942">
    <property type="entry name" value="Beta-barrel_TonB_sf"/>
</dbReference>
<protein>
    <submittedName>
        <fullName evidence="12">TonB-dependent receptor</fullName>
    </submittedName>
</protein>
<feature type="domain" description="TonB-dependent receptor plug" evidence="11">
    <location>
        <begin position="51"/>
        <end position="168"/>
    </location>
</feature>
<name>A0A3G9G0R4_9CAUL</name>
<evidence type="ECO:0000259" key="11">
    <source>
        <dbReference type="Pfam" id="PF07715"/>
    </source>
</evidence>
<dbReference type="PANTHER" id="PTHR47234:SF2">
    <property type="entry name" value="TONB-DEPENDENT RECEPTOR"/>
    <property type="match status" value="1"/>
</dbReference>
<dbReference type="PANTHER" id="PTHR47234">
    <property type="match status" value="1"/>
</dbReference>
<evidence type="ECO:0000313" key="12">
    <source>
        <dbReference type="EMBL" id="BBF80226.1"/>
    </source>
</evidence>
<dbReference type="Gene3D" id="2.40.170.20">
    <property type="entry name" value="TonB-dependent receptor, beta-barrel domain"/>
    <property type="match status" value="1"/>
</dbReference>
<dbReference type="Gene3D" id="2.170.130.10">
    <property type="entry name" value="TonB-dependent receptor, plug domain"/>
    <property type="match status" value="1"/>
</dbReference>
<dbReference type="EMBL" id="AP018827">
    <property type="protein sequence ID" value="BBF80226.1"/>
    <property type="molecule type" value="Genomic_DNA"/>
</dbReference>
<keyword evidence="6 8" id="KW-0472">Membrane</keyword>
<evidence type="ECO:0000256" key="2">
    <source>
        <dbReference type="ARBA" id="ARBA00022448"/>
    </source>
</evidence>
<dbReference type="PROSITE" id="PS52016">
    <property type="entry name" value="TONB_DEPENDENT_REC_3"/>
    <property type="match status" value="1"/>
</dbReference>
<evidence type="ECO:0000259" key="10">
    <source>
        <dbReference type="Pfam" id="PF00593"/>
    </source>
</evidence>
<organism evidence="12 13">
    <name type="scientific">Asticcacaulis excentricus</name>
    <dbReference type="NCBI Taxonomy" id="78587"/>
    <lineage>
        <taxon>Bacteria</taxon>
        <taxon>Pseudomonadati</taxon>
        <taxon>Pseudomonadota</taxon>
        <taxon>Alphaproteobacteria</taxon>
        <taxon>Caulobacterales</taxon>
        <taxon>Caulobacteraceae</taxon>
        <taxon>Asticcacaulis</taxon>
    </lineage>
</organism>
<evidence type="ECO:0000256" key="6">
    <source>
        <dbReference type="ARBA" id="ARBA00023136"/>
    </source>
</evidence>
<dbReference type="InterPro" id="IPR037066">
    <property type="entry name" value="Plug_dom_sf"/>
</dbReference>
<accession>A0A3G9G0R4</accession>
<evidence type="ECO:0000256" key="1">
    <source>
        <dbReference type="ARBA" id="ARBA00004571"/>
    </source>
</evidence>
<evidence type="ECO:0000313" key="13">
    <source>
        <dbReference type="Proteomes" id="UP000278756"/>
    </source>
</evidence>
<dbReference type="InterPro" id="IPR039426">
    <property type="entry name" value="TonB-dep_rcpt-like"/>
</dbReference>
<comment type="similarity">
    <text evidence="8 9">Belongs to the TonB-dependent receptor family.</text>
</comment>
<proteinExistence type="inferred from homology"/>
<keyword evidence="4 8" id="KW-0812">Transmembrane</keyword>
<keyword evidence="7 8" id="KW-0998">Cell outer membrane</keyword>
<evidence type="ECO:0000256" key="9">
    <source>
        <dbReference type="RuleBase" id="RU003357"/>
    </source>
</evidence>
<dbReference type="InterPro" id="IPR000531">
    <property type="entry name" value="Beta-barrel_TonB"/>
</dbReference>
<dbReference type="Pfam" id="PF07715">
    <property type="entry name" value="Plug"/>
    <property type="match status" value="1"/>
</dbReference>